<evidence type="ECO:0000313" key="11">
    <source>
        <dbReference type="Proteomes" id="UP000306145"/>
    </source>
</evidence>
<dbReference type="InterPro" id="IPR003010">
    <property type="entry name" value="C-N_Hydrolase"/>
</dbReference>
<dbReference type="Gene3D" id="3.60.110.10">
    <property type="entry name" value="Carbon-nitrogen hydrolase"/>
    <property type="match status" value="1"/>
</dbReference>
<dbReference type="Proteomes" id="UP000306145">
    <property type="component" value="Unassembled WGS sequence"/>
</dbReference>
<name>A0A5C4R0V4_9ACTN</name>
<comment type="similarity">
    <text evidence="8">Belongs to the CN hydrolase family. Apolipoprotein N-acyltransferase subfamily.</text>
</comment>
<dbReference type="PANTHER" id="PTHR38686:SF1">
    <property type="entry name" value="APOLIPOPROTEIN N-ACYLTRANSFERASE"/>
    <property type="match status" value="1"/>
</dbReference>
<evidence type="ECO:0000256" key="7">
    <source>
        <dbReference type="ARBA" id="ARBA00023315"/>
    </source>
</evidence>
<comment type="caution">
    <text evidence="8">Lacks conserved residue(s) required for the propagation of feature annotation.</text>
</comment>
<keyword evidence="11" id="KW-1185">Reference proteome</keyword>
<keyword evidence="5 8" id="KW-1133">Transmembrane helix</keyword>
<dbReference type="InterPro" id="IPR045378">
    <property type="entry name" value="LNT_N"/>
</dbReference>
<evidence type="ECO:0000256" key="3">
    <source>
        <dbReference type="ARBA" id="ARBA00022679"/>
    </source>
</evidence>
<comment type="caution">
    <text evidence="10">The sequence shown here is derived from an EMBL/GenBank/DDBJ whole genome shotgun (WGS) entry which is preliminary data.</text>
</comment>
<dbReference type="EC" id="2.3.1.269" evidence="8"/>
<dbReference type="CDD" id="cd07571">
    <property type="entry name" value="ALP_N-acyl_transferase"/>
    <property type="match status" value="1"/>
</dbReference>
<comment type="subcellular location">
    <subcellularLocation>
        <location evidence="1 8">Cell membrane</location>
        <topology evidence="1 8">Multi-pass membrane protein</topology>
    </subcellularLocation>
</comment>
<gene>
    <name evidence="8 10" type="primary">lnt</name>
    <name evidence="10" type="ORF">FHG89_00900</name>
</gene>
<keyword evidence="4 8" id="KW-0812">Transmembrane</keyword>
<evidence type="ECO:0000256" key="8">
    <source>
        <dbReference type="HAMAP-Rule" id="MF_01148"/>
    </source>
</evidence>
<keyword evidence="6 8" id="KW-0472">Membrane</keyword>
<feature type="transmembrane region" description="Helical" evidence="8">
    <location>
        <begin position="41"/>
        <end position="59"/>
    </location>
</feature>
<feature type="transmembrane region" description="Helical" evidence="8">
    <location>
        <begin position="187"/>
        <end position="209"/>
    </location>
</feature>
<dbReference type="Pfam" id="PF20154">
    <property type="entry name" value="LNT_N"/>
    <property type="match status" value="1"/>
</dbReference>
<protein>
    <recommendedName>
        <fullName evidence="8">Apolipoprotein N-acyltransferase</fullName>
        <shortName evidence="8">ALP N-acyltransferase</shortName>
        <ecNumber evidence="8">2.3.1.269</ecNumber>
    </recommendedName>
</protein>
<comment type="function">
    <text evidence="8">Catalyzes the phospholipid dependent N-acylation of the N-terminal cysteine of apolipoprotein, the last step in lipoprotein maturation.</text>
</comment>
<dbReference type="HAMAP" id="MF_01148">
    <property type="entry name" value="Lnt"/>
    <property type="match status" value="1"/>
</dbReference>
<dbReference type="UniPathway" id="UPA00666"/>
<sequence>MAVAAGLALLVAFPPYGVWPLAPVGVALLAAAAHRRRLRAGAGLGFLTGVALFAPLLAWTNLHTGYLPWVLLSLLQAGYLALLGMATAWVSPLADRTRWAWPALTGLLWVGQEALRDRTPFGGFPWGRLAFSQDSSPLLRFAALGGAPLVTFAVALLGGLLVTAAWRGWDAARGTRRDDAPARRWTPVAAPAVAAVALGAAGLLVPVAAAGSGDTVTVAIVQGNVPRLGLDFNAQRQAVLNNHVDATIELAARVTAGQQRRPDLVVWPENSSDIDPLRNPTAGSRISQAADAIAAPILVGAVLQGPGAGEVRNVGILWRPGAGADLDQLYAKRHPVPFAEYVPLRDVARMVSDKVDLVRSDFVAGSTPGVVRAGPTVLGDVICFEVAYDEVVRDTVTGGAQLLVVQTNNATFDVAEARQQLAMVRLRAVEHGRPALMASTVGVSGFVAPDGRVSDATGFNTREVVVRQLRLDSGRTVATRLGWWPEMALAGLAAAALVGAAVLRRRQRIMPG</sequence>
<dbReference type="InterPro" id="IPR004563">
    <property type="entry name" value="Apolipo_AcylTrfase"/>
</dbReference>
<dbReference type="EMBL" id="VDFY01000061">
    <property type="protein sequence ID" value="TNH31703.1"/>
    <property type="molecule type" value="Genomic_DNA"/>
</dbReference>
<feature type="transmembrane region" description="Helical" evidence="8">
    <location>
        <begin position="66"/>
        <end position="90"/>
    </location>
</feature>
<dbReference type="SUPFAM" id="SSF56317">
    <property type="entry name" value="Carbon-nitrogen hydrolase"/>
    <property type="match status" value="1"/>
</dbReference>
<feature type="transmembrane region" description="Helical" evidence="8">
    <location>
        <begin position="141"/>
        <end position="166"/>
    </location>
</feature>
<dbReference type="GO" id="GO:0042158">
    <property type="term" value="P:lipoprotein biosynthetic process"/>
    <property type="evidence" value="ECO:0007669"/>
    <property type="project" value="UniProtKB-UniRule"/>
</dbReference>
<dbReference type="NCBIfam" id="TIGR00546">
    <property type="entry name" value="lnt"/>
    <property type="match status" value="1"/>
</dbReference>
<keyword evidence="3 8" id="KW-0808">Transferase</keyword>
<accession>A0A5C4R0V4</accession>
<keyword evidence="2 8" id="KW-1003">Cell membrane</keyword>
<evidence type="ECO:0000256" key="2">
    <source>
        <dbReference type="ARBA" id="ARBA00022475"/>
    </source>
</evidence>
<dbReference type="Pfam" id="PF00795">
    <property type="entry name" value="CN_hydrolase"/>
    <property type="match status" value="1"/>
</dbReference>
<dbReference type="GO" id="GO:0016410">
    <property type="term" value="F:N-acyltransferase activity"/>
    <property type="evidence" value="ECO:0007669"/>
    <property type="project" value="UniProtKB-UniRule"/>
</dbReference>
<comment type="catalytic activity">
    <reaction evidence="8">
        <text>N-terminal S-1,2-diacyl-sn-glyceryl-L-cysteinyl-[lipoprotein] + a glycerophospholipid = N-acyl-S-1,2-diacyl-sn-glyceryl-L-cysteinyl-[lipoprotein] + a 2-acyl-sn-glycero-3-phospholipid + H(+)</text>
        <dbReference type="Rhea" id="RHEA:48228"/>
        <dbReference type="Rhea" id="RHEA-COMP:14681"/>
        <dbReference type="Rhea" id="RHEA-COMP:14684"/>
        <dbReference type="ChEBI" id="CHEBI:15378"/>
        <dbReference type="ChEBI" id="CHEBI:136912"/>
        <dbReference type="ChEBI" id="CHEBI:140656"/>
        <dbReference type="ChEBI" id="CHEBI:140657"/>
        <dbReference type="ChEBI" id="CHEBI:140660"/>
        <dbReference type="EC" id="2.3.1.269"/>
    </reaction>
</comment>
<feature type="transmembrane region" description="Helical" evidence="8">
    <location>
        <begin position="483"/>
        <end position="503"/>
    </location>
</feature>
<dbReference type="PROSITE" id="PS50263">
    <property type="entry name" value="CN_HYDROLASE"/>
    <property type="match status" value="1"/>
</dbReference>
<evidence type="ECO:0000259" key="9">
    <source>
        <dbReference type="PROSITE" id="PS50263"/>
    </source>
</evidence>
<dbReference type="PANTHER" id="PTHR38686">
    <property type="entry name" value="APOLIPOPROTEIN N-ACYLTRANSFERASE"/>
    <property type="match status" value="1"/>
</dbReference>
<evidence type="ECO:0000313" key="10">
    <source>
        <dbReference type="EMBL" id="TNH31703.1"/>
    </source>
</evidence>
<dbReference type="OrthoDB" id="9804277at2"/>
<proteinExistence type="inferred from homology"/>
<evidence type="ECO:0000256" key="1">
    <source>
        <dbReference type="ARBA" id="ARBA00004651"/>
    </source>
</evidence>
<evidence type="ECO:0000256" key="5">
    <source>
        <dbReference type="ARBA" id="ARBA00022989"/>
    </source>
</evidence>
<dbReference type="InterPro" id="IPR036526">
    <property type="entry name" value="C-N_Hydrolase_sf"/>
</dbReference>
<dbReference type="AlphaFoldDB" id="A0A5C4R0V4"/>
<feature type="domain" description="CN hydrolase" evidence="9">
    <location>
        <begin position="216"/>
        <end position="471"/>
    </location>
</feature>
<evidence type="ECO:0000256" key="4">
    <source>
        <dbReference type="ARBA" id="ARBA00022692"/>
    </source>
</evidence>
<comment type="pathway">
    <text evidence="8">Protein modification; lipoprotein biosynthesis (N-acyl transfer).</text>
</comment>
<evidence type="ECO:0000256" key="6">
    <source>
        <dbReference type="ARBA" id="ARBA00023136"/>
    </source>
</evidence>
<dbReference type="GO" id="GO:0005886">
    <property type="term" value="C:plasma membrane"/>
    <property type="evidence" value="ECO:0007669"/>
    <property type="project" value="UniProtKB-SubCell"/>
</dbReference>
<keyword evidence="7 8" id="KW-0012">Acyltransferase</keyword>
<keyword evidence="10" id="KW-0449">Lipoprotein</keyword>
<reference evidence="10 11" key="1">
    <citation type="submission" date="2019-06" db="EMBL/GenBank/DDBJ databases">
        <title>Micromonospora ordensis sp. nov., isolated from deep marine sediment.</title>
        <authorList>
            <person name="Veyisoglu A."/>
            <person name="Carro L."/>
            <person name="Klenk H.-P."/>
            <person name="Sahin N."/>
        </authorList>
    </citation>
    <scope>NUCLEOTIDE SEQUENCE [LARGE SCALE GENOMIC DNA]</scope>
    <source>
        <strain evidence="10 11">S2509</strain>
    </source>
</reference>
<organism evidence="10 11">
    <name type="scientific">Micromonospora orduensis</name>
    <dbReference type="NCBI Taxonomy" id="1420891"/>
    <lineage>
        <taxon>Bacteria</taxon>
        <taxon>Bacillati</taxon>
        <taxon>Actinomycetota</taxon>
        <taxon>Actinomycetes</taxon>
        <taxon>Micromonosporales</taxon>
        <taxon>Micromonosporaceae</taxon>
        <taxon>Micromonospora</taxon>
    </lineage>
</organism>